<feature type="transmembrane region" description="Helical" evidence="6">
    <location>
        <begin position="179"/>
        <end position="198"/>
    </location>
</feature>
<dbReference type="RefSeq" id="WP_399655284.1">
    <property type="nucleotide sequence ID" value="NZ_JBITYG010000010.1"/>
</dbReference>
<evidence type="ECO:0000313" key="8">
    <source>
        <dbReference type="Proteomes" id="UP001614394"/>
    </source>
</evidence>
<keyword evidence="4 6" id="KW-1133">Transmembrane helix</keyword>
<dbReference type="PANTHER" id="PTHR30250:SF11">
    <property type="entry name" value="O-ANTIGEN TRANSPORTER-RELATED"/>
    <property type="match status" value="1"/>
</dbReference>
<comment type="caution">
    <text evidence="7">The sequence shown here is derived from an EMBL/GenBank/DDBJ whole genome shotgun (WGS) entry which is preliminary data.</text>
</comment>
<evidence type="ECO:0000313" key="7">
    <source>
        <dbReference type="EMBL" id="MFI9104691.1"/>
    </source>
</evidence>
<dbReference type="Proteomes" id="UP001614394">
    <property type="component" value="Unassembled WGS sequence"/>
</dbReference>
<evidence type="ECO:0000256" key="6">
    <source>
        <dbReference type="SAM" id="Phobius"/>
    </source>
</evidence>
<evidence type="ECO:0000256" key="5">
    <source>
        <dbReference type="ARBA" id="ARBA00023136"/>
    </source>
</evidence>
<feature type="transmembrane region" description="Helical" evidence="6">
    <location>
        <begin position="46"/>
        <end position="66"/>
    </location>
</feature>
<reference evidence="7 8" key="1">
    <citation type="submission" date="2024-10" db="EMBL/GenBank/DDBJ databases">
        <title>The Natural Products Discovery Center: Release of the First 8490 Sequenced Strains for Exploring Actinobacteria Biosynthetic Diversity.</title>
        <authorList>
            <person name="Kalkreuter E."/>
            <person name="Kautsar S.A."/>
            <person name="Yang D."/>
            <person name="Bader C.D."/>
            <person name="Teijaro C.N."/>
            <person name="Fluegel L."/>
            <person name="Davis C.M."/>
            <person name="Simpson J.R."/>
            <person name="Lauterbach L."/>
            <person name="Steele A.D."/>
            <person name="Gui C."/>
            <person name="Meng S."/>
            <person name="Li G."/>
            <person name="Viehrig K."/>
            <person name="Ye F."/>
            <person name="Su P."/>
            <person name="Kiefer A.F."/>
            <person name="Nichols A."/>
            <person name="Cepeda A.J."/>
            <person name="Yan W."/>
            <person name="Fan B."/>
            <person name="Jiang Y."/>
            <person name="Adhikari A."/>
            <person name="Zheng C.-J."/>
            <person name="Schuster L."/>
            <person name="Cowan T.M."/>
            <person name="Smanski M.J."/>
            <person name="Chevrette M.G."/>
            <person name="De Carvalho L.P.S."/>
            <person name="Shen B."/>
        </authorList>
    </citation>
    <scope>NUCLEOTIDE SEQUENCE [LARGE SCALE GENOMIC DNA]</scope>
    <source>
        <strain evidence="7 8">NPDC053399</strain>
    </source>
</reference>
<sequence length="441" mass="44370">MKSPTALLRTLPSGTLLVGAGVAANAGASYIFLALAGRTLGHDDMAQISVLWSVIAFAGIGLFFPVEQELTRVVAARTASGLGAGPAIRRGILTATAMLAVVLAALAAASGPLANLLFNGDRAMVAVLGAAFVGWAAQHTARGILAGYGNFRWYAVQLTADAALRVGAAVALLAAHGSFLAFGLAMALAPLPAVLLCLPAMRRASRPGPAAGAGEIHNGFGVLVVSTTLMQAVANAPVVTAKLLDPDNAPLVTALVSALILVRVPQFLVSSMQASLLVELTGRHTAGDKAGFLRTLRGNLLMVSALGAGWAVVCAVIGPALNETAFHAPPALSSLDFGLLGLGAVAHLAAIVLSSGTLATGGHRILCVAWTVGALALGIAPLLPGGTALQVELSYAIAAGAAAIALLFGLRVGLRRFDRPFDPTTRALVGDAEAIGTVKPG</sequence>
<keyword evidence="5 6" id="KW-0472">Membrane</keyword>
<evidence type="ECO:0000256" key="3">
    <source>
        <dbReference type="ARBA" id="ARBA00022692"/>
    </source>
</evidence>
<keyword evidence="3 6" id="KW-0812">Transmembrane</keyword>
<feature type="transmembrane region" description="Helical" evidence="6">
    <location>
        <begin position="299"/>
        <end position="321"/>
    </location>
</feature>
<accession>A0ABW8CE31</accession>
<gene>
    <name evidence="7" type="ORF">ACIGXA_29680</name>
</gene>
<proteinExistence type="predicted"/>
<dbReference type="InterPro" id="IPR050833">
    <property type="entry name" value="Poly_Biosynth_Transport"/>
</dbReference>
<feature type="transmembrane region" description="Helical" evidence="6">
    <location>
        <begin position="395"/>
        <end position="414"/>
    </location>
</feature>
<keyword evidence="8" id="KW-1185">Reference proteome</keyword>
<feature type="transmembrane region" description="Helical" evidence="6">
    <location>
        <begin position="365"/>
        <end position="383"/>
    </location>
</feature>
<protein>
    <recommendedName>
        <fullName evidence="9">O-antigen/teichoic acid export membrane protein</fullName>
    </recommendedName>
</protein>
<evidence type="ECO:0000256" key="4">
    <source>
        <dbReference type="ARBA" id="ARBA00022989"/>
    </source>
</evidence>
<feature type="transmembrane region" description="Helical" evidence="6">
    <location>
        <begin position="87"/>
        <end position="111"/>
    </location>
</feature>
<feature type="transmembrane region" description="Helical" evidence="6">
    <location>
        <begin position="153"/>
        <end position="173"/>
    </location>
</feature>
<comment type="subcellular location">
    <subcellularLocation>
        <location evidence="1">Cell membrane</location>
        <topology evidence="1">Multi-pass membrane protein</topology>
    </subcellularLocation>
</comment>
<dbReference type="EMBL" id="JBITYG010000010">
    <property type="protein sequence ID" value="MFI9104691.1"/>
    <property type="molecule type" value="Genomic_DNA"/>
</dbReference>
<feature type="transmembrane region" description="Helical" evidence="6">
    <location>
        <begin position="333"/>
        <end position="353"/>
    </location>
</feature>
<name>A0ABW8CE31_9ACTN</name>
<feature type="transmembrane region" description="Helical" evidence="6">
    <location>
        <begin position="123"/>
        <end position="141"/>
    </location>
</feature>
<keyword evidence="2" id="KW-1003">Cell membrane</keyword>
<dbReference type="PANTHER" id="PTHR30250">
    <property type="entry name" value="PST FAMILY PREDICTED COLANIC ACID TRANSPORTER"/>
    <property type="match status" value="1"/>
</dbReference>
<evidence type="ECO:0000256" key="2">
    <source>
        <dbReference type="ARBA" id="ARBA00022475"/>
    </source>
</evidence>
<evidence type="ECO:0008006" key="9">
    <source>
        <dbReference type="Google" id="ProtNLM"/>
    </source>
</evidence>
<evidence type="ECO:0000256" key="1">
    <source>
        <dbReference type="ARBA" id="ARBA00004651"/>
    </source>
</evidence>
<organism evidence="7 8">
    <name type="scientific">Streptomyces fildesensis</name>
    <dbReference type="NCBI Taxonomy" id="375757"/>
    <lineage>
        <taxon>Bacteria</taxon>
        <taxon>Bacillati</taxon>
        <taxon>Actinomycetota</taxon>
        <taxon>Actinomycetes</taxon>
        <taxon>Kitasatosporales</taxon>
        <taxon>Streptomycetaceae</taxon>
        <taxon>Streptomyces</taxon>
    </lineage>
</organism>